<keyword evidence="3 10" id="KW-1003">Cell membrane</keyword>
<feature type="transmembrane region" description="Helical" evidence="10">
    <location>
        <begin position="31"/>
        <end position="49"/>
    </location>
</feature>
<feature type="transmembrane region" description="Helical" evidence="10">
    <location>
        <begin position="114"/>
        <end position="134"/>
    </location>
</feature>
<evidence type="ECO:0000256" key="10">
    <source>
        <dbReference type="RuleBase" id="RU366002"/>
    </source>
</evidence>
<evidence type="ECO:0000313" key="12">
    <source>
        <dbReference type="EMBL" id="NYH51731.1"/>
    </source>
</evidence>
<dbReference type="InterPro" id="IPR004705">
    <property type="entry name" value="Cation/H_exchanger_CPA1_bac"/>
</dbReference>
<dbReference type="Gene3D" id="6.10.140.1330">
    <property type="match status" value="1"/>
</dbReference>
<evidence type="ECO:0000256" key="1">
    <source>
        <dbReference type="ARBA" id="ARBA00004651"/>
    </source>
</evidence>
<comment type="similarity">
    <text evidence="10">Belongs to the monovalent cation:proton antiporter 1 (CPA1) transporter (TC 2.A.36) family.</text>
</comment>
<comment type="function">
    <text evidence="10">Na(+)/H(+) antiporter that extrudes sodium in exchange for external protons.</text>
</comment>
<keyword evidence="5 10" id="KW-1133">Transmembrane helix</keyword>
<dbReference type="Pfam" id="PF00999">
    <property type="entry name" value="Na_H_Exchanger"/>
    <property type="match status" value="1"/>
</dbReference>
<feature type="transmembrane region" description="Helical" evidence="10">
    <location>
        <begin position="299"/>
        <end position="326"/>
    </location>
</feature>
<evidence type="ECO:0000259" key="11">
    <source>
        <dbReference type="Pfam" id="PF00999"/>
    </source>
</evidence>
<dbReference type="GO" id="GO:0098719">
    <property type="term" value="P:sodium ion import across plasma membrane"/>
    <property type="evidence" value="ECO:0007669"/>
    <property type="project" value="TreeGrafter"/>
</dbReference>
<dbReference type="GO" id="GO:0005886">
    <property type="term" value="C:plasma membrane"/>
    <property type="evidence" value="ECO:0007669"/>
    <property type="project" value="UniProtKB-SubCell"/>
</dbReference>
<sequence>MSVEGYVVATLVIVVAVILGQLLAGWLRVPGAVVLVLLGLAVGATPWMQSLVVSPQVILLVFLPPLIYNAAFFSSPKDMRELIRPIVVMAVGVTLLTALGLAGVVYLLMPSVGWPAAIALGAAIAPTDAVAASAILKRVGTPRRVLTLLEGESLINDGVALTLFGLAVTAMAHPLTPQEGLVELVRVVAGGLLYGAVVALAVSWSRTRMRDPSLQLMIVLITPFVAYIPAEMLGFSGVLAAVVSGIYLGTRGEGLLPPRVRVNGQTIWSTLVGLLESMLFVVLGLRLDSVATAARGHFALVDLVWVALATTAAAVVLRMGLMLLVAPLHRIPPFTGLKAADPRERIVIGWSGMRGAVSLAIALSLPTMVGGEPFTDRGALIFVAGAVVLGTLVGQGTTLPLLLRKLGMAQEGARRREFLRADEQMSYAALGRIDELLREGRVDERTADSLRSVYTRRIAHVRGLLDAGDGRARERVNGGKAVHAQITQARRDALVTMYREGGIDHEVFQEVSRDLDIRDSGTGPYGS</sequence>
<dbReference type="Proteomes" id="UP000189004">
    <property type="component" value="Unassembled WGS sequence"/>
</dbReference>
<dbReference type="AlphaFoldDB" id="A0A1V3C3F6"/>
<feature type="domain" description="Cation/H+ exchanger transmembrane" evidence="11">
    <location>
        <begin position="15"/>
        <end position="405"/>
    </location>
</feature>
<evidence type="ECO:0000256" key="5">
    <source>
        <dbReference type="ARBA" id="ARBA00022989"/>
    </source>
</evidence>
<dbReference type="GO" id="GO:0051453">
    <property type="term" value="P:regulation of intracellular pH"/>
    <property type="evidence" value="ECO:0007669"/>
    <property type="project" value="TreeGrafter"/>
</dbReference>
<keyword evidence="2 10" id="KW-0813">Transport</keyword>
<accession>A0A7Y9X9J6</accession>
<keyword evidence="14" id="KW-1185">Reference proteome</keyword>
<dbReference type="RefSeq" id="WP_077691765.1">
    <property type="nucleotide sequence ID" value="NZ_JACCHL010000001.1"/>
</dbReference>
<evidence type="ECO:0000256" key="4">
    <source>
        <dbReference type="ARBA" id="ARBA00022692"/>
    </source>
</evidence>
<reference evidence="12 15" key="3">
    <citation type="submission" date="2020-07" db="EMBL/GenBank/DDBJ databases">
        <title>Sequencing the genomes of 1000 actinobacteria strains.</title>
        <authorList>
            <person name="Klenk H.-P."/>
        </authorList>
    </citation>
    <scope>NUCLEOTIDE SEQUENCE [LARGE SCALE GENOMIC DNA]</scope>
    <source>
        <strain evidence="12 15">DSM 45278</strain>
    </source>
</reference>
<keyword evidence="9 10" id="KW-0739">Sodium transport</keyword>
<evidence type="ECO:0000256" key="7">
    <source>
        <dbReference type="ARBA" id="ARBA00023065"/>
    </source>
</evidence>
<feature type="transmembrane region" description="Helical" evidence="10">
    <location>
        <begin position="154"/>
        <end position="172"/>
    </location>
</feature>
<dbReference type="EMBL" id="MCOK01000001">
    <property type="protein sequence ID" value="OOC55334.1"/>
    <property type="molecule type" value="Genomic_DNA"/>
</dbReference>
<feature type="transmembrane region" description="Helical" evidence="10">
    <location>
        <begin position="6"/>
        <end position="24"/>
    </location>
</feature>
<name>A0A1V3C3F6_9ACTN</name>
<evidence type="ECO:0000256" key="9">
    <source>
        <dbReference type="ARBA" id="ARBA00023201"/>
    </source>
</evidence>
<feature type="transmembrane region" description="Helical" evidence="10">
    <location>
        <begin position="379"/>
        <end position="403"/>
    </location>
</feature>
<evidence type="ECO:0000313" key="15">
    <source>
        <dbReference type="Proteomes" id="UP000584931"/>
    </source>
</evidence>
<evidence type="ECO:0000256" key="2">
    <source>
        <dbReference type="ARBA" id="ARBA00022448"/>
    </source>
</evidence>
<evidence type="ECO:0000313" key="14">
    <source>
        <dbReference type="Proteomes" id="UP000189004"/>
    </source>
</evidence>
<dbReference type="InterPro" id="IPR006153">
    <property type="entry name" value="Cation/H_exchanger_TM"/>
</dbReference>
<feature type="transmembrane region" description="Helical" evidence="10">
    <location>
        <begin position="184"/>
        <end position="204"/>
    </location>
</feature>
<keyword evidence="7 10" id="KW-0406">Ion transport</keyword>
<dbReference type="PANTHER" id="PTHR10110">
    <property type="entry name" value="SODIUM/HYDROGEN EXCHANGER"/>
    <property type="match status" value="1"/>
</dbReference>
<dbReference type="GO" id="GO:0015385">
    <property type="term" value="F:sodium:proton antiporter activity"/>
    <property type="evidence" value="ECO:0007669"/>
    <property type="project" value="InterPro"/>
</dbReference>
<dbReference type="PANTHER" id="PTHR10110:SF86">
    <property type="entry name" value="SODIUM_HYDROGEN EXCHANGER 7"/>
    <property type="match status" value="1"/>
</dbReference>
<protein>
    <submittedName>
        <fullName evidence="12">CPA1 family monovalent cation:H+ antiporter</fullName>
    </submittedName>
    <submittedName>
        <fullName evidence="13">Na+/H+ antiporter</fullName>
    </submittedName>
</protein>
<comment type="caution">
    <text evidence="13">The sequence shown here is derived from an EMBL/GenBank/DDBJ whole genome shotgun (WGS) entry which is preliminary data.</text>
</comment>
<dbReference type="STRING" id="501010.NOSIN_17170"/>
<feature type="transmembrane region" description="Helical" evidence="10">
    <location>
        <begin position="346"/>
        <end position="367"/>
    </location>
</feature>
<dbReference type="GO" id="GO:0015386">
    <property type="term" value="F:potassium:proton antiporter activity"/>
    <property type="evidence" value="ECO:0007669"/>
    <property type="project" value="TreeGrafter"/>
</dbReference>
<keyword evidence="10" id="KW-0050">Antiport</keyword>
<gene>
    <name evidence="12" type="ORF">HNR06_001320</name>
    <name evidence="13" type="ORF">NOSIN_17170</name>
</gene>
<evidence type="ECO:0000313" key="13">
    <source>
        <dbReference type="EMBL" id="OOC55334.1"/>
    </source>
</evidence>
<organism evidence="13 14">
    <name type="scientific">Nocardiopsis sinuspersici</name>
    <dbReference type="NCBI Taxonomy" id="501010"/>
    <lineage>
        <taxon>Bacteria</taxon>
        <taxon>Bacillati</taxon>
        <taxon>Actinomycetota</taxon>
        <taxon>Actinomycetes</taxon>
        <taxon>Streptosporangiales</taxon>
        <taxon>Nocardiopsidaceae</taxon>
        <taxon>Nocardiopsis</taxon>
    </lineage>
</organism>
<evidence type="ECO:0000256" key="8">
    <source>
        <dbReference type="ARBA" id="ARBA00023136"/>
    </source>
</evidence>
<evidence type="ECO:0000256" key="3">
    <source>
        <dbReference type="ARBA" id="ARBA00022475"/>
    </source>
</evidence>
<reference evidence="13" key="2">
    <citation type="submission" date="2016-08" db="EMBL/GenBank/DDBJ databases">
        <authorList>
            <person name="Seilhamer J.J."/>
        </authorList>
    </citation>
    <scope>NUCLEOTIDE SEQUENCE [LARGE SCALE GENOMIC DNA]</scope>
    <source>
        <strain evidence="13">UTMC102</strain>
    </source>
</reference>
<keyword evidence="6 10" id="KW-0915">Sodium</keyword>
<dbReference type="OrthoDB" id="57886at2"/>
<accession>A0A1V3C3F6</accession>
<evidence type="ECO:0000256" key="6">
    <source>
        <dbReference type="ARBA" id="ARBA00023053"/>
    </source>
</evidence>
<reference evidence="14" key="1">
    <citation type="submission" date="2016-08" db="EMBL/GenBank/DDBJ databases">
        <authorList>
            <person name="Tokovenko B."/>
            <person name="Kalinowski J."/>
        </authorList>
    </citation>
    <scope>NUCLEOTIDE SEQUENCE [LARGE SCALE GENOMIC DNA]</scope>
    <source>
        <strain evidence="14">UTMC102</strain>
    </source>
</reference>
<feature type="transmembrane region" description="Helical" evidence="10">
    <location>
        <begin position="86"/>
        <end position="108"/>
    </location>
</feature>
<dbReference type="NCBIfam" id="TIGR00831">
    <property type="entry name" value="a_cpa1"/>
    <property type="match status" value="1"/>
</dbReference>
<feature type="transmembrane region" description="Helical" evidence="10">
    <location>
        <begin position="216"/>
        <end position="247"/>
    </location>
</feature>
<dbReference type="InterPro" id="IPR018422">
    <property type="entry name" value="Cation/H_exchanger_CPA1"/>
</dbReference>
<comment type="subcellular location">
    <subcellularLocation>
        <location evidence="1 10">Cell membrane</location>
        <topology evidence="1 10">Multi-pass membrane protein</topology>
    </subcellularLocation>
</comment>
<keyword evidence="4 10" id="KW-0812">Transmembrane</keyword>
<proteinExistence type="inferred from homology"/>
<keyword evidence="8 10" id="KW-0472">Membrane</keyword>
<feature type="transmembrane region" description="Helical" evidence="10">
    <location>
        <begin position="267"/>
        <end position="287"/>
    </location>
</feature>
<feature type="transmembrane region" description="Helical" evidence="10">
    <location>
        <begin position="55"/>
        <end position="74"/>
    </location>
</feature>
<dbReference type="Proteomes" id="UP000584931">
    <property type="component" value="Unassembled WGS sequence"/>
</dbReference>
<dbReference type="EMBL" id="JACCHL010000001">
    <property type="protein sequence ID" value="NYH51731.1"/>
    <property type="molecule type" value="Genomic_DNA"/>
</dbReference>